<dbReference type="InterPro" id="IPR036388">
    <property type="entry name" value="WH-like_DNA-bd_sf"/>
</dbReference>
<gene>
    <name evidence="2" type="ORF">H9725_06275</name>
</gene>
<keyword evidence="2" id="KW-0396">Initiation factor</keyword>
<dbReference type="SUPFAM" id="SSF46894">
    <property type="entry name" value="C-terminal effector domain of the bipartite response regulators"/>
    <property type="match status" value="1"/>
</dbReference>
<name>A0A9D2JMS5_9FIRM</name>
<evidence type="ECO:0000313" key="2">
    <source>
        <dbReference type="EMBL" id="HIZ58169.1"/>
    </source>
</evidence>
<reference evidence="2" key="1">
    <citation type="journal article" date="2021" name="PeerJ">
        <title>Extensive microbial diversity within the chicken gut microbiome revealed by metagenomics and culture.</title>
        <authorList>
            <person name="Gilroy R."/>
            <person name="Ravi A."/>
            <person name="Getino M."/>
            <person name="Pursley I."/>
            <person name="Horton D.L."/>
            <person name="Alikhan N.F."/>
            <person name="Baker D."/>
            <person name="Gharbi K."/>
            <person name="Hall N."/>
            <person name="Watson M."/>
            <person name="Adriaenssens E.M."/>
            <person name="Foster-Nyarko E."/>
            <person name="Jarju S."/>
            <person name="Secka A."/>
            <person name="Antonio M."/>
            <person name="Oren A."/>
            <person name="Chaudhuri R.R."/>
            <person name="La Ragione R."/>
            <person name="Hildebrand F."/>
            <person name="Pallen M.J."/>
        </authorList>
    </citation>
    <scope>NUCLEOTIDE SEQUENCE</scope>
    <source>
        <strain evidence="2">ChiBcec16-3735</strain>
    </source>
</reference>
<dbReference type="GO" id="GO:0003743">
    <property type="term" value="F:translation initiation factor activity"/>
    <property type="evidence" value="ECO:0007669"/>
    <property type="project" value="UniProtKB-KW"/>
</dbReference>
<evidence type="ECO:0000259" key="1">
    <source>
        <dbReference type="Pfam" id="PF08769"/>
    </source>
</evidence>
<dbReference type="InterPro" id="IPR016032">
    <property type="entry name" value="Sig_transdc_resp-reg_C-effctor"/>
</dbReference>
<reference evidence="2" key="2">
    <citation type="submission" date="2021-04" db="EMBL/GenBank/DDBJ databases">
        <authorList>
            <person name="Gilroy R."/>
        </authorList>
    </citation>
    <scope>NUCLEOTIDE SEQUENCE</scope>
    <source>
        <strain evidence="2">ChiBcec16-3735</strain>
    </source>
</reference>
<dbReference type="InterPro" id="IPR014879">
    <property type="entry name" value="Spo0A_C"/>
</dbReference>
<dbReference type="EMBL" id="DXBJ01000045">
    <property type="protein sequence ID" value="HIZ58169.1"/>
    <property type="molecule type" value="Genomic_DNA"/>
</dbReference>
<dbReference type="Proteomes" id="UP000824065">
    <property type="component" value="Unassembled WGS sequence"/>
</dbReference>
<dbReference type="Gene3D" id="1.10.10.10">
    <property type="entry name" value="Winged helix-like DNA-binding domain superfamily/Winged helix DNA-binding domain"/>
    <property type="match status" value="1"/>
</dbReference>
<dbReference type="GO" id="GO:0042173">
    <property type="term" value="P:regulation of sporulation resulting in formation of a cellular spore"/>
    <property type="evidence" value="ECO:0007669"/>
    <property type="project" value="InterPro"/>
</dbReference>
<feature type="domain" description="Sporulation initiation factor Spo0A C-terminal" evidence="1">
    <location>
        <begin position="17"/>
        <end position="105"/>
    </location>
</feature>
<accession>A0A9D2JMS5</accession>
<sequence>MKSECEIYEMLRPFRLKWKNIGVSDLVCAVMLVEEKPERIHALHKEVYMVIAAERCCTWRAIETSVRRVLEEAWSHNRRHMETLVGYPLDSCPTAAEFIYICANYVPKRSAEDIK</sequence>
<dbReference type="GO" id="GO:0003677">
    <property type="term" value="F:DNA binding"/>
    <property type="evidence" value="ECO:0007669"/>
    <property type="project" value="InterPro"/>
</dbReference>
<evidence type="ECO:0000313" key="3">
    <source>
        <dbReference type="Proteomes" id="UP000824065"/>
    </source>
</evidence>
<dbReference type="AlphaFoldDB" id="A0A9D2JMS5"/>
<dbReference type="GO" id="GO:0003700">
    <property type="term" value="F:DNA-binding transcription factor activity"/>
    <property type="evidence" value="ECO:0007669"/>
    <property type="project" value="InterPro"/>
</dbReference>
<dbReference type="Pfam" id="PF08769">
    <property type="entry name" value="Spo0A_C"/>
    <property type="match status" value="1"/>
</dbReference>
<proteinExistence type="predicted"/>
<comment type="caution">
    <text evidence="2">The sequence shown here is derived from an EMBL/GenBank/DDBJ whole genome shotgun (WGS) entry which is preliminary data.</text>
</comment>
<dbReference type="GO" id="GO:0005509">
    <property type="term" value="F:calcium ion binding"/>
    <property type="evidence" value="ECO:0007669"/>
    <property type="project" value="InterPro"/>
</dbReference>
<protein>
    <submittedName>
        <fullName evidence="2">Sporulation initiation factor Spo0A C-terminal domain-containing protein</fullName>
    </submittedName>
</protein>
<organism evidence="2 3">
    <name type="scientific">Candidatus Faecalibacterium gallistercoris</name>
    <dbReference type="NCBI Taxonomy" id="2838579"/>
    <lineage>
        <taxon>Bacteria</taxon>
        <taxon>Bacillati</taxon>
        <taxon>Bacillota</taxon>
        <taxon>Clostridia</taxon>
        <taxon>Eubacteriales</taxon>
        <taxon>Oscillospiraceae</taxon>
        <taxon>Faecalibacterium</taxon>
    </lineage>
</organism>
<dbReference type="GO" id="GO:0005737">
    <property type="term" value="C:cytoplasm"/>
    <property type="evidence" value="ECO:0007669"/>
    <property type="project" value="InterPro"/>
</dbReference>
<keyword evidence="2" id="KW-0648">Protein biosynthesis</keyword>